<dbReference type="PANTHER" id="PTHR31632:SF2">
    <property type="entry name" value="PLASMA MEMBRANE IRON PERMEASE"/>
    <property type="match status" value="1"/>
</dbReference>
<reference evidence="11" key="1">
    <citation type="journal article" date="2018" name="Int. J. Syst. Evol. Microbiol.">
        <title>Jatrophihabitans telluris sp. nov., isolated from sediment soil of lava forest wetlands and the emended description of the genus Jatrophihabitans.</title>
        <authorList>
            <person name="Lee K.C."/>
            <person name="Suh M.K."/>
            <person name="Eom M.K."/>
            <person name="Kim K.K."/>
            <person name="Kim J.S."/>
            <person name="Kim D.S."/>
            <person name="Ko S.H."/>
            <person name="Shin Y.K."/>
            <person name="Lee J.S."/>
        </authorList>
    </citation>
    <scope>NUCLEOTIDE SEQUENCE</scope>
    <source>
        <strain evidence="11">N237</strain>
    </source>
</reference>
<dbReference type="NCBIfam" id="NF041756">
    <property type="entry name" value="EfeU"/>
    <property type="match status" value="1"/>
</dbReference>
<comment type="similarity">
    <text evidence="4">Belongs to the oxidase-dependent Fe transporter (OFeT) (TC 9.A.10.1) family.</text>
</comment>
<evidence type="ECO:0000256" key="4">
    <source>
        <dbReference type="ARBA" id="ARBA00008333"/>
    </source>
</evidence>
<organism evidence="11 12">
    <name type="scientific">Jatrophihabitans telluris</name>
    <dbReference type="NCBI Taxonomy" id="2038343"/>
    <lineage>
        <taxon>Bacteria</taxon>
        <taxon>Bacillati</taxon>
        <taxon>Actinomycetota</taxon>
        <taxon>Actinomycetes</taxon>
        <taxon>Jatrophihabitantales</taxon>
        <taxon>Jatrophihabitantaceae</taxon>
        <taxon>Jatrophihabitans</taxon>
    </lineage>
</organism>
<accession>A0ABY4QUU2</accession>
<sequence length="689" mass="71763">MTWSLALPNLLVGLREGLEAGLVVTILIGAVRRLAPGRSLTGVWLGVAAAAVLSLSFGAVLTFTRAELSPHAQESFAGAASVISVILVTSMIFWMRRAARGMAGELRERVGDALSAGGTALVVTAFVAVAREGLEAALFVWTNAQAAGSSTSPLLGAVIGLAIASALCLGLYRRVVTLNLARFFTITGGVLVVIVAGVLAYGIGDLQDANLLPGLNSVAFDVSAQVPTGTWWAETIRGVTNINNRMSWLQVIAYLGYLLIVLSLFLRKPAPAQPALAEAVAEGTDQSPNTEKVTGPSRARVLIAAAVLAIPVLGAGTWIAVDRTRNAQASGGPTVTVTDSSCAADWNAPSVGHSTYAVRNNSAHAVDVEIVETASGAVAAEIEVLGPGTSRDLPAALTAIAYSWKCVYSGAPTTQSVSRTPTGTAAAGAAVVSIKPNSTAAMTPVLTRYRSYVAGQLALLQRQVGALRTAVDAGDRRSAQACWVTAHATYHRIGAAYNAFGDAGSAVDGLASGLPDGTEDAGFVGFHRIELQLWSGRPVTDVRRQAARLETAVAALHARLPSFTFEPNDVTIRAHEIIEDTLRFTLTGQDDYGSHTALGTARADLEGDRVLVDLLAPLLNERNRALVPAIHRDMATLADVLSRMATSAGLSSTALTAVPQPARMKLNAATSQLTETLAPIPDLLEIRAQ</sequence>
<dbReference type="EMBL" id="CP097332">
    <property type="protein sequence ID" value="UQX87394.1"/>
    <property type="molecule type" value="Genomic_DNA"/>
</dbReference>
<dbReference type="CDD" id="cd14656">
    <property type="entry name" value="Imelysin-like_EfeO"/>
    <property type="match status" value="1"/>
</dbReference>
<keyword evidence="12" id="KW-1185">Reference proteome</keyword>
<gene>
    <name evidence="11" type="ORF">M6D93_13930</name>
</gene>
<feature type="transmembrane region" description="Helical" evidence="9">
    <location>
        <begin position="154"/>
        <end position="172"/>
    </location>
</feature>
<feature type="transmembrane region" description="Helical" evidence="9">
    <location>
        <begin position="114"/>
        <end position="134"/>
    </location>
</feature>
<feature type="transmembrane region" description="Helical" evidence="9">
    <location>
        <begin position="12"/>
        <end position="31"/>
    </location>
</feature>
<evidence type="ECO:0000256" key="7">
    <source>
        <dbReference type="ARBA" id="ARBA00022989"/>
    </source>
</evidence>
<feature type="transmembrane region" description="Helical" evidence="9">
    <location>
        <begin position="247"/>
        <end position="266"/>
    </location>
</feature>
<comment type="similarity">
    <text evidence="3">Belongs to the EfeM/EfeO family.</text>
</comment>
<keyword evidence="7 9" id="KW-1133">Transmembrane helix</keyword>
<keyword evidence="8 9" id="KW-0472">Membrane</keyword>
<evidence type="ECO:0000256" key="5">
    <source>
        <dbReference type="ARBA" id="ARBA00022692"/>
    </source>
</evidence>
<dbReference type="RefSeq" id="WP_249769911.1">
    <property type="nucleotide sequence ID" value="NZ_CP097332.1"/>
</dbReference>
<dbReference type="InterPro" id="IPR004923">
    <property type="entry name" value="FTR1/Fip1/EfeU"/>
</dbReference>
<feature type="transmembrane region" description="Helical" evidence="9">
    <location>
        <begin position="184"/>
        <end position="203"/>
    </location>
</feature>
<evidence type="ECO:0000256" key="2">
    <source>
        <dbReference type="ARBA" id="ARBA00004196"/>
    </source>
</evidence>
<reference evidence="11" key="2">
    <citation type="submission" date="2022-05" db="EMBL/GenBank/DDBJ databases">
        <authorList>
            <person name="Kim J.-S."/>
            <person name="Lee K."/>
            <person name="Suh M."/>
            <person name="Eom M."/>
            <person name="Kim J.-S."/>
            <person name="Kim D.-S."/>
            <person name="Ko S.-H."/>
            <person name="Shin Y."/>
            <person name="Lee J.-S."/>
        </authorList>
    </citation>
    <scope>NUCLEOTIDE SEQUENCE</scope>
    <source>
        <strain evidence="11">N237</strain>
    </source>
</reference>
<evidence type="ECO:0000313" key="11">
    <source>
        <dbReference type="EMBL" id="UQX87394.1"/>
    </source>
</evidence>
<feature type="transmembrane region" description="Helical" evidence="9">
    <location>
        <begin position="301"/>
        <end position="321"/>
    </location>
</feature>
<dbReference type="Proteomes" id="UP001056336">
    <property type="component" value="Chromosome"/>
</dbReference>
<evidence type="ECO:0000256" key="9">
    <source>
        <dbReference type="SAM" id="Phobius"/>
    </source>
</evidence>
<proteinExistence type="inferred from homology"/>
<feature type="transmembrane region" description="Helical" evidence="9">
    <location>
        <begin position="75"/>
        <end position="94"/>
    </location>
</feature>
<evidence type="ECO:0000256" key="6">
    <source>
        <dbReference type="ARBA" id="ARBA00022729"/>
    </source>
</evidence>
<name>A0ABY4QUU2_9ACTN</name>
<feature type="transmembrane region" description="Helical" evidence="9">
    <location>
        <begin position="43"/>
        <end position="63"/>
    </location>
</feature>
<dbReference type="Pfam" id="PF09375">
    <property type="entry name" value="Peptidase_M75"/>
    <property type="match status" value="1"/>
</dbReference>
<dbReference type="InterPro" id="IPR038352">
    <property type="entry name" value="Imelysin_sf"/>
</dbReference>
<dbReference type="PANTHER" id="PTHR31632">
    <property type="entry name" value="IRON TRANSPORTER FTH1"/>
    <property type="match status" value="1"/>
</dbReference>
<protein>
    <submittedName>
        <fullName evidence="11">FTR1 family protein</fullName>
    </submittedName>
</protein>
<evidence type="ECO:0000313" key="12">
    <source>
        <dbReference type="Proteomes" id="UP001056336"/>
    </source>
</evidence>
<dbReference type="InterPro" id="IPR034981">
    <property type="entry name" value="Imelysin-like_EfeO/Algp7"/>
</dbReference>
<dbReference type="Pfam" id="PF03239">
    <property type="entry name" value="FTR1"/>
    <property type="match status" value="1"/>
</dbReference>
<feature type="domain" description="Imelysin-like" evidence="10">
    <location>
        <begin position="446"/>
        <end position="678"/>
    </location>
</feature>
<comment type="subcellular location">
    <subcellularLocation>
        <location evidence="2">Cell envelope</location>
    </subcellularLocation>
    <subcellularLocation>
        <location evidence="1">Membrane</location>
        <topology evidence="1">Multi-pass membrane protein</topology>
    </subcellularLocation>
</comment>
<evidence type="ECO:0000259" key="10">
    <source>
        <dbReference type="Pfam" id="PF09375"/>
    </source>
</evidence>
<evidence type="ECO:0000256" key="3">
    <source>
        <dbReference type="ARBA" id="ARBA00005989"/>
    </source>
</evidence>
<evidence type="ECO:0000256" key="8">
    <source>
        <dbReference type="ARBA" id="ARBA00023136"/>
    </source>
</evidence>
<keyword evidence="6" id="KW-0732">Signal</keyword>
<dbReference type="InterPro" id="IPR018976">
    <property type="entry name" value="Imelysin-like"/>
</dbReference>
<evidence type="ECO:0000256" key="1">
    <source>
        <dbReference type="ARBA" id="ARBA00004141"/>
    </source>
</evidence>
<dbReference type="Gene3D" id="1.20.1420.20">
    <property type="entry name" value="M75 peptidase, HXXE motif"/>
    <property type="match status" value="1"/>
</dbReference>
<keyword evidence="5 9" id="KW-0812">Transmembrane</keyword>